<accession>A0A068THS7</accession>
<keyword evidence="1" id="KW-0614">Plasmid</keyword>
<organism evidence="1 2">
    <name type="scientific">Neorhizobium galegae bv. officinalis bv. officinalis str. HAMBI 1141</name>
    <dbReference type="NCBI Taxonomy" id="1028801"/>
    <lineage>
        <taxon>Bacteria</taxon>
        <taxon>Pseudomonadati</taxon>
        <taxon>Pseudomonadota</taxon>
        <taxon>Alphaproteobacteria</taxon>
        <taxon>Hyphomicrobiales</taxon>
        <taxon>Rhizobiaceae</taxon>
        <taxon>Rhizobium/Agrobacterium group</taxon>
        <taxon>Neorhizobium</taxon>
    </lineage>
</organism>
<reference evidence="2" key="1">
    <citation type="journal article" date="2014" name="BMC Genomics">
        <title>Genome sequencing of two Neorhizobium galegae strains reveals a noeT gene responsible for the unusual acetylation of the nodulation factors.</title>
        <authorList>
            <person name="Osterman J."/>
            <person name="Marsh J."/>
            <person name="Laine P.K."/>
            <person name="Zeng Z."/>
            <person name="Alatalo E."/>
            <person name="Sullivan J.T."/>
            <person name="Young J.P."/>
            <person name="Thomas-Oates J."/>
            <person name="Paulin L."/>
            <person name="Lindstrom K."/>
        </authorList>
    </citation>
    <scope>NUCLEOTIDE SEQUENCE [LARGE SCALE GENOMIC DNA]</scope>
    <source>
        <strain evidence="2">HAMBI 1141</strain>
        <plasmid evidence="2">II</plasmid>
    </source>
</reference>
<dbReference type="EMBL" id="HG938356">
    <property type="protein sequence ID" value="CDN57060.1"/>
    <property type="molecule type" value="Genomic_DNA"/>
</dbReference>
<dbReference type="KEGG" id="ngl:RG1141_PA02250"/>
<sequence length="188" mass="21254">MESIPTSAHCAASDPELVTAFRSANRERPMQKLFLSCAGITKCAFNQPEGLTIWRLEHADGQLIATNENAPPNIQNCNPNASLYLAIDAAKLHIADRADVMLFFPQDELLHVYNGDIASRIRGGYRKTDKKPYAHADAIRTIDKSLDPRGIELLARKPESKEEFESLYRVQDAARRIYAEETERRLER</sequence>
<gene>
    <name evidence="1" type="ORF">RG1141_PA02250</name>
</gene>
<name>A0A068THS7_NEOGA</name>
<evidence type="ECO:0000313" key="1">
    <source>
        <dbReference type="EMBL" id="CDN57060.1"/>
    </source>
</evidence>
<dbReference type="HOGENOM" id="CLU_1439673_0_0_5"/>
<dbReference type="AlphaFoldDB" id="A0A068THS7"/>
<geneLocation type="plasmid" evidence="2">
    <name>II</name>
</geneLocation>
<proteinExistence type="predicted"/>
<dbReference type="Proteomes" id="UP000028186">
    <property type="component" value="Plasmid pHAMBI1141a"/>
</dbReference>
<protein>
    <submittedName>
        <fullName evidence="1">Uncharacterized protein</fullName>
    </submittedName>
</protein>
<evidence type="ECO:0000313" key="2">
    <source>
        <dbReference type="Proteomes" id="UP000028186"/>
    </source>
</evidence>